<keyword evidence="3 4" id="KW-0472">Membrane</keyword>
<evidence type="ECO:0000256" key="2">
    <source>
        <dbReference type="ARBA" id="ARBA00022989"/>
    </source>
</evidence>
<evidence type="ECO:0008006" key="6">
    <source>
        <dbReference type="Google" id="ProtNLM"/>
    </source>
</evidence>
<reference evidence="5" key="1">
    <citation type="submission" date="2019-08" db="EMBL/GenBank/DDBJ databases">
        <title>Reference gene set and small RNA set construction with multiple tissues from Davidia involucrata Baill.</title>
        <authorList>
            <person name="Yang H."/>
            <person name="Zhou C."/>
            <person name="Li G."/>
            <person name="Wang J."/>
            <person name="Gao P."/>
            <person name="Wang M."/>
            <person name="Wang R."/>
            <person name="Zhao Y."/>
        </authorList>
    </citation>
    <scope>NUCLEOTIDE SEQUENCE</scope>
    <source>
        <tissue evidence="5">Mixed with DoveR01_LX</tissue>
    </source>
</reference>
<evidence type="ECO:0000313" key="5">
    <source>
        <dbReference type="EMBL" id="MPA50674.1"/>
    </source>
</evidence>
<name>A0A5B7A2U9_DAVIN</name>
<gene>
    <name evidence="5" type="ORF">Din_020115</name>
</gene>
<protein>
    <recommendedName>
        <fullName evidence="6">WAT1-related protein</fullName>
    </recommendedName>
</protein>
<evidence type="ECO:0000256" key="4">
    <source>
        <dbReference type="SAM" id="Phobius"/>
    </source>
</evidence>
<dbReference type="EMBL" id="GHES01020115">
    <property type="protein sequence ID" value="MPA50674.1"/>
    <property type="molecule type" value="Transcribed_RNA"/>
</dbReference>
<feature type="transmembrane region" description="Helical" evidence="4">
    <location>
        <begin position="32"/>
        <end position="61"/>
    </location>
</feature>
<proteinExistence type="predicted"/>
<dbReference type="InterPro" id="IPR030184">
    <property type="entry name" value="WAT1-related"/>
</dbReference>
<dbReference type="AlphaFoldDB" id="A0A5B7A2U9"/>
<dbReference type="PANTHER" id="PTHR31218">
    <property type="entry name" value="WAT1-RELATED PROTEIN"/>
    <property type="match status" value="1"/>
</dbReference>
<evidence type="ECO:0000256" key="3">
    <source>
        <dbReference type="ARBA" id="ARBA00023136"/>
    </source>
</evidence>
<dbReference type="GO" id="GO:0022857">
    <property type="term" value="F:transmembrane transporter activity"/>
    <property type="evidence" value="ECO:0007669"/>
    <property type="project" value="InterPro"/>
</dbReference>
<keyword evidence="2 4" id="KW-1133">Transmembrane helix</keyword>
<organism evidence="5">
    <name type="scientific">Davidia involucrata</name>
    <name type="common">Dove tree</name>
    <dbReference type="NCBI Taxonomy" id="16924"/>
    <lineage>
        <taxon>Eukaryota</taxon>
        <taxon>Viridiplantae</taxon>
        <taxon>Streptophyta</taxon>
        <taxon>Embryophyta</taxon>
        <taxon>Tracheophyta</taxon>
        <taxon>Spermatophyta</taxon>
        <taxon>Magnoliopsida</taxon>
        <taxon>eudicotyledons</taxon>
        <taxon>Gunneridae</taxon>
        <taxon>Pentapetalae</taxon>
        <taxon>asterids</taxon>
        <taxon>Cornales</taxon>
        <taxon>Nyssaceae</taxon>
        <taxon>Davidia</taxon>
    </lineage>
</organism>
<dbReference type="GO" id="GO:0016020">
    <property type="term" value="C:membrane"/>
    <property type="evidence" value="ECO:0007669"/>
    <property type="project" value="InterPro"/>
</dbReference>
<sequence length="120" mass="13771">MQAVVGTVFRFSVATWCLGRRGPLYVSMFKPLAVVVAVGLGVIFVGDALYLGRYGFIYMLLNLFYKFKLKITANEVIMITWTGRDEPQKKKTKHQVSSRNWPLNTSHMNIHVLCWCLALW</sequence>
<accession>A0A5B7A2U9</accession>
<evidence type="ECO:0000256" key="1">
    <source>
        <dbReference type="ARBA" id="ARBA00022692"/>
    </source>
</evidence>
<keyword evidence="1 4" id="KW-0812">Transmembrane</keyword>